<gene>
    <name evidence="2" type="primary">LOC109721581</name>
</gene>
<dbReference type="GeneID" id="109721581"/>
<reference evidence="2" key="2">
    <citation type="submission" date="2025-08" db="UniProtKB">
        <authorList>
            <consortium name="RefSeq"/>
        </authorList>
    </citation>
    <scope>IDENTIFICATION</scope>
    <source>
        <tissue evidence="2">Leaf</tissue>
    </source>
</reference>
<dbReference type="RefSeq" id="XP_020104854.1">
    <property type="nucleotide sequence ID" value="XM_020249265.1"/>
</dbReference>
<evidence type="ECO:0000313" key="2">
    <source>
        <dbReference type="RefSeq" id="XP_020104854.1"/>
    </source>
</evidence>
<dbReference type="AlphaFoldDB" id="A0A6P5G9C5"/>
<reference evidence="1" key="1">
    <citation type="journal article" date="2015" name="Nat. Genet.">
        <title>The pineapple genome and the evolution of CAM photosynthesis.</title>
        <authorList>
            <person name="Ming R."/>
            <person name="VanBuren R."/>
            <person name="Wai C.M."/>
            <person name="Tang H."/>
            <person name="Schatz M.C."/>
            <person name="Bowers J.E."/>
            <person name="Lyons E."/>
            <person name="Wang M.L."/>
            <person name="Chen J."/>
            <person name="Biggers E."/>
            <person name="Zhang J."/>
            <person name="Huang L."/>
            <person name="Zhang L."/>
            <person name="Miao W."/>
            <person name="Zhang J."/>
            <person name="Ye Z."/>
            <person name="Miao C."/>
            <person name="Lin Z."/>
            <person name="Wang H."/>
            <person name="Zhou H."/>
            <person name="Yim W.C."/>
            <person name="Priest H.D."/>
            <person name="Zheng C."/>
            <person name="Woodhouse M."/>
            <person name="Edger P.P."/>
            <person name="Guyot R."/>
            <person name="Guo H.B."/>
            <person name="Guo H."/>
            <person name="Zheng G."/>
            <person name="Singh R."/>
            <person name="Sharma A."/>
            <person name="Min X."/>
            <person name="Zheng Y."/>
            <person name="Lee H."/>
            <person name="Gurtowski J."/>
            <person name="Sedlazeck F.J."/>
            <person name="Harkess A."/>
            <person name="McKain M.R."/>
            <person name="Liao Z."/>
            <person name="Fang J."/>
            <person name="Liu J."/>
            <person name="Zhang X."/>
            <person name="Zhang Q."/>
            <person name="Hu W."/>
            <person name="Qin Y."/>
            <person name="Wang K."/>
            <person name="Chen L.Y."/>
            <person name="Shirley N."/>
            <person name="Lin Y.R."/>
            <person name="Liu L.Y."/>
            <person name="Hernandez A.G."/>
            <person name="Wright C.L."/>
            <person name="Bulone V."/>
            <person name="Tuskan G.A."/>
            <person name="Heath K."/>
            <person name="Zee F."/>
            <person name="Moore P.H."/>
            <person name="Sunkar R."/>
            <person name="Leebens-Mack J.H."/>
            <person name="Mockler T."/>
            <person name="Bennetzen J.L."/>
            <person name="Freeling M."/>
            <person name="Sankoff D."/>
            <person name="Paterson A.H."/>
            <person name="Zhu X."/>
            <person name="Yang X."/>
            <person name="Smith J.A."/>
            <person name="Cushman J.C."/>
            <person name="Paull R.E."/>
            <person name="Yu Q."/>
        </authorList>
    </citation>
    <scope>NUCLEOTIDE SEQUENCE [LARGE SCALE GENOMIC DNA]</scope>
    <source>
        <strain evidence="1">cv. F153</strain>
    </source>
</reference>
<dbReference type="Proteomes" id="UP000515123">
    <property type="component" value="Linkage group 15"/>
</dbReference>
<evidence type="ECO:0000313" key="1">
    <source>
        <dbReference type="Proteomes" id="UP000515123"/>
    </source>
</evidence>
<organism evidence="1 2">
    <name type="scientific">Ananas comosus</name>
    <name type="common">Pineapple</name>
    <name type="synonym">Ananas ananas</name>
    <dbReference type="NCBI Taxonomy" id="4615"/>
    <lineage>
        <taxon>Eukaryota</taxon>
        <taxon>Viridiplantae</taxon>
        <taxon>Streptophyta</taxon>
        <taxon>Embryophyta</taxon>
        <taxon>Tracheophyta</taxon>
        <taxon>Spermatophyta</taxon>
        <taxon>Magnoliopsida</taxon>
        <taxon>Liliopsida</taxon>
        <taxon>Poales</taxon>
        <taxon>Bromeliaceae</taxon>
        <taxon>Bromelioideae</taxon>
        <taxon>Ananas</taxon>
    </lineage>
</organism>
<accession>A0A6P5G9C5</accession>
<keyword evidence="1" id="KW-1185">Reference proteome</keyword>
<sequence>MGGNRSHRIMERGGGGSTLGDRLWNVTWIKTLRNGILDELLFDLLLFVPISEVLLNFLNPAAPSLSLLIRIDGEREKWRPTCDLLPLNHCAASSSQYGERRLVDLPDAWRLADMTNTSASFICSWFFDAWPYLTVRPSPTNY</sequence>
<proteinExistence type="predicted"/>
<name>A0A6P5G9C5_ANACO</name>
<protein>
    <submittedName>
        <fullName evidence="2">Uncharacterized protein LOC109721581 isoform X5</fullName>
    </submittedName>
</protein>